<dbReference type="AlphaFoldDB" id="A0A645JC57"/>
<gene>
    <name evidence="1" type="ORF">SDC9_208975</name>
</gene>
<evidence type="ECO:0000313" key="1">
    <source>
        <dbReference type="EMBL" id="MPN61241.1"/>
    </source>
</evidence>
<dbReference type="EMBL" id="VSSQ01137573">
    <property type="protein sequence ID" value="MPN61241.1"/>
    <property type="molecule type" value="Genomic_DNA"/>
</dbReference>
<organism evidence="1">
    <name type="scientific">bioreactor metagenome</name>
    <dbReference type="NCBI Taxonomy" id="1076179"/>
    <lineage>
        <taxon>unclassified sequences</taxon>
        <taxon>metagenomes</taxon>
        <taxon>ecological metagenomes</taxon>
    </lineage>
</organism>
<accession>A0A645JC57</accession>
<name>A0A645JC57_9ZZZZ</name>
<sequence>MISMELIKPLEGCIIRARMEVTTTIDVTTGRRMMVLSTPVHRLG</sequence>
<comment type="caution">
    <text evidence="1">The sequence shown here is derived from an EMBL/GenBank/DDBJ whole genome shotgun (WGS) entry which is preliminary data.</text>
</comment>
<reference evidence="1" key="1">
    <citation type="submission" date="2019-08" db="EMBL/GenBank/DDBJ databases">
        <authorList>
            <person name="Kucharzyk K."/>
            <person name="Murdoch R.W."/>
            <person name="Higgins S."/>
            <person name="Loffler F."/>
        </authorList>
    </citation>
    <scope>NUCLEOTIDE SEQUENCE</scope>
</reference>
<protein>
    <submittedName>
        <fullName evidence="1">Uncharacterized protein</fullName>
    </submittedName>
</protein>
<proteinExistence type="predicted"/>